<accession>E3GYV9</accession>
<dbReference type="EMBL" id="CP002278">
    <property type="protein sequence ID" value="ADP77491.1"/>
    <property type="molecule type" value="Genomic_DNA"/>
</dbReference>
<organism evidence="2 3">
    <name type="scientific">Methanothermus fervidus (strain ATCC 43054 / DSM 2088 / JCM 10308 / V24 S)</name>
    <dbReference type="NCBI Taxonomy" id="523846"/>
    <lineage>
        <taxon>Archaea</taxon>
        <taxon>Methanobacteriati</taxon>
        <taxon>Methanobacteriota</taxon>
        <taxon>Methanomada group</taxon>
        <taxon>Methanobacteria</taxon>
        <taxon>Methanobacteriales</taxon>
        <taxon>Methanothermaceae</taxon>
        <taxon>Methanothermus</taxon>
    </lineage>
</organism>
<reference evidence="2 3" key="1">
    <citation type="journal article" date="2010" name="Stand. Genomic Sci.">
        <title>Complete genome sequence of Methanothermus fervidus type strain (V24S).</title>
        <authorList>
            <person name="Anderson I."/>
            <person name="Djao O.D."/>
            <person name="Misra M."/>
            <person name="Chertkov O."/>
            <person name="Nolan M."/>
            <person name="Lucas S."/>
            <person name="Lapidus A."/>
            <person name="Del Rio T.G."/>
            <person name="Tice H."/>
            <person name="Cheng J.F."/>
            <person name="Tapia R."/>
            <person name="Han C."/>
            <person name="Goodwin L."/>
            <person name="Pitluck S."/>
            <person name="Liolios K."/>
            <person name="Ivanova N."/>
            <person name="Mavromatis K."/>
            <person name="Mikhailova N."/>
            <person name="Pati A."/>
            <person name="Brambilla E."/>
            <person name="Chen A."/>
            <person name="Palaniappan K."/>
            <person name="Land M."/>
            <person name="Hauser L."/>
            <person name="Chang Y.J."/>
            <person name="Jeffries C.D."/>
            <person name="Sikorski J."/>
            <person name="Spring S."/>
            <person name="Rohde M."/>
            <person name="Eichinger K."/>
            <person name="Huber H."/>
            <person name="Wirth R."/>
            <person name="Goker M."/>
            <person name="Detter J.C."/>
            <person name="Woyke T."/>
            <person name="Bristow J."/>
            <person name="Eisen J.A."/>
            <person name="Markowitz V."/>
            <person name="Hugenholtz P."/>
            <person name="Klenk H.P."/>
            <person name="Kyrpides N.C."/>
        </authorList>
    </citation>
    <scope>NUCLEOTIDE SEQUENCE [LARGE SCALE GENOMIC DNA]</scope>
    <source>
        <strain evidence="3">ATCC 43054 / DSM 2088 / JCM 10308 / V24 S</strain>
    </source>
</reference>
<name>E3GYV9_METFV</name>
<keyword evidence="1" id="KW-0472">Membrane</keyword>
<evidence type="ECO:0000313" key="3">
    <source>
        <dbReference type="Proteomes" id="UP000002315"/>
    </source>
</evidence>
<protein>
    <recommendedName>
        <fullName evidence="4">Class III signal peptide-containing protein</fullName>
    </recommendedName>
</protein>
<keyword evidence="3" id="KW-1185">Reference proteome</keyword>
<proteinExistence type="predicted"/>
<dbReference type="Proteomes" id="UP000002315">
    <property type="component" value="Chromosome"/>
</dbReference>
<dbReference type="HOGENOM" id="CLU_197250_1_0_2"/>
<evidence type="ECO:0000313" key="2">
    <source>
        <dbReference type="EMBL" id="ADP77491.1"/>
    </source>
</evidence>
<keyword evidence="1" id="KW-1133">Transmembrane helix</keyword>
<dbReference type="InterPro" id="IPR007166">
    <property type="entry name" value="Class3_signal_pept_motif"/>
</dbReference>
<gene>
    <name evidence="2" type="ordered locus">Mfer_0692</name>
</gene>
<sequence>MHIVIADEKGQSSAEYILLIAGVLGIVLIVLYASISYMNEVKTGTFNATNNTTIWSSLKDKFKNW</sequence>
<keyword evidence="1" id="KW-0812">Transmembrane</keyword>
<dbReference type="STRING" id="523846.Mfer_0692"/>
<dbReference type="Pfam" id="PF04021">
    <property type="entry name" value="Class_IIIsignal"/>
    <property type="match status" value="1"/>
</dbReference>
<feature type="transmembrane region" description="Helical" evidence="1">
    <location>
        <begin position="16"/>
        <end position="35"/>
    </location>
</feature>
<evidence type="ECO:0000256" key="1">
    <source>
        <dbReference type="SAM" id="Phobius"/>
    </source>
</evidence>
<dbReference type="AlphaFoldDB" id="E3GYV9"/>
<dbReference type="KEGG" id="mfv:Mfer_0692"/>
<evidence type="ECO:0008006" key="4">
    <source>
        <dbReference type="Google" id="ProtNLM"/>
    </source>
</evidence>